<dbReference type="InterPro" id="IPR010719">
    <property type="entry name" value="MnmM_MeTrfase"/>
</dbReference>
<dbReference type="SUPFAM" id="SSF53335">
    <property type="entry name" value="S-adenosyl-L-methionine-dependent methyltransferases"/>
    <property type="match status" value="1"/>
</dbReference>
<dbReference type="Proteomes" id="UP000515928">
    <property type="component" value="Chromosome"/>
</dbReference>
<name>A0A7G9RX97_9FIRM</name>
<dbReference type="PANTHER" id="PTHR35276">
    <property type="entry name" value="S-ADENOSYL-L-METHIONINE-DEPENDENT METHYLTRANSFERASES SUPERFAMILY PROTEIN"/>
    <property type="match status" value="1"/>
</dbReference>
<dbReference type="GO" id="GO:0032259">
    <property type="term" value="P:methylation"/>
    <property type="evidence" value="ECO:0007669"/>
    <property type="project" value="UniProtKB-KW"/>
</dbReference>
<dbReference type="Gene3D" id="3.40.50.150">
    <property type="entry name" value="Vaccinia Virus protein VP39"/>
    <property type="match status" value="1"/>
</dbReference>
<keyword evidence="1" id="KW-0808">Transferase</keyword>
<dbReference type="Pfam" id="PF06962">
    <property type="entry name" value="rRNA_methylase"/>
    <property type="match status" value="1"/>
</dbReference>
<sequence>MNHKEQYHQWIQQFITRNSTVIDMTCGNGYDTLFLAPLSKKVVAIDIQITAIENTKVRTQNFDNIEYINNDHSQVDYTKYAPIEGALYNLGYLPGSDKSIITEASSTVESLKKLIPNIQSFLVISCYRGHPGGNEEYLAVKAYIESLNAKVIVLDYPTPLSPVTFCIDLT</sequence>
<accession>A0A7G9RX97</accession>
<dbReference type="PANTHER" id="PTHR35276:SF1">
    <property type="entry name" value="TRNA (MNM(5)S(2)U34)-METHYLTRANSFERASE, CHLOROPLASTIC"/>
    <property type="match status" value="1"/>
</dbReference>
<keyword evidence="1" id="KW-0489">Methyltransferase</keyword>
<dbReference type="GO" id="GO:0008168">
    <property type="term" value="F:methyltransferase activity"/>
    <property type="evidence" value="ECO:0007669"/>
    <property type="project" value="UniProtKB-KW"/>
</dbReference>
<dbReference type="EMBL" id="CP060715">
    <property type="protein sequence ID" value="QNN60222.1"/>
    <property type="molecule type" value="Genomic_DNA"/>
</dbReference>
<organism evidence="1 2">
    <name type="scientific">Erysipelothrix inopinata</name>
    <dbReference type="NCBI Taxonomy" id="225084"/>
    <lineage>
        <taxon>Bacteria</taxon>
        <taxon>Bacillati</taxon>
        <taxon>Bacillota</taxon>
        <taxon>Erysipelotrichia</taxon>
        <taxon>Erysipelotrichales</taxon>
        <taxon>Erysipelotrichaceae</taxon>
        <taxon>Erysipelothrix</taxon>
    </lineage>
</organism>
<dbReference type="InterPro" id="IPR029063">
    <property type="entry name" value="SAM-dependent_MTases_sf"/>
</dbReference>
<proteinExistence type="predicted"/>
<keyword evidence="2" id="KW-1185">Reference proteome</keyword>
<protein>
    <submittedName>
        <fullName evidence="1">Methyltransferase domain-containing protein</fullName>
    </submittedName>
</protein>
<gene>
    <name evidence="1" type="ORF">H9L01_07565</name>
</gene>
<dbReference type="KEGG" id="eio:H9L01_07565"/>
<dbReference type="AlphaFoldDB" id="A0A7G9RX97"/>
<reference evidence="1 2" key="1">
    <citation type="submission" date="2020-08" db="EMBL/GenBank/DDBJ databases">
        <title>Genome sequence of Erysipelothrix inopinata DSM 15511T.</title>
        <authorList>
            <person name="Hyun D.-W."/>
            <person name="Bae J.-W."/>
        </authorList>
    </citation>
    <scope>NUCLEOTIDE SEQUENCE [LARGE SCALE GENOMIC DNA]</scope>
    <source>
        <strain evidence="1 2">DSM 15511</strain>
    </source>
</reference>
<evidence type="ECO:0000313" key="1">
    <source>
        <dbReference type="EMBL" id="QNN60222.1"/>
    </source>
</evidence>
<evidence type="ECO:0000313" key="2">
    <source>
        <dbReference type="Proteomes" id="UP000515928"/>
    </source>
</evidence>
<dbReference type="RefSeq" id="WP_187533354.1">
    <property type="nucleotide sequence ID" value="NZ_CBCSHU010000018.1"/>
</dbReference>